<dbReference type="SMART" id="SM01117">
    <property type="entry name" value="Cyt-b5"/>
    <property type="match status" value="1"/>
</dbReference>
<comment type="similarity">
    <text evidence="4 5">Belongs to the cytochrome b5 family.</text>
</comment>
<keyword evidence="2 5" id="KW-0479">Metal-binding</keyword>
<evidence type="ECO:0000256" key="4">
    <source>
        <dbReference type="ARBA" id="ARBA00038168"/>
    </source>
</evidence>
<evidence type="ECO:0000256" key="2">
    <source>
        <dbReference type="ARBA" id="ARBA00022723"/>
    </source>
</evidence>
<reference evidence="8" key="1">
    <citation type="submission" date="2013-03" db="EMBL/GenBank/DDBJ databases">
        <title>The Genome Sequence of Anopheles epiroticus epiroticus2.</title>
        <authorList>
            <consortium name="The Broad Institute Genomics Platform"/>
            <person name="Neafsey D.E."/>
            <person name="Howell P."/>
            <person name="Walker B."/>
            <person name="Young S.K."/>
            <person name="Zeng Q."/>
            <person name="Gargeya S."/>
            <person name="Fitzgerald M."/>
            <person name="Haas B."/>
            <person name="Abouelleil A."/>
            <person name="Allen A.W."/>
            <person name="Alvarado L."/>
            <person name="Arachchi H.M."/>
            <person name="Berlin A.M."/>
            <person name="Chapman S.B."/>
            <person name="Gainer-Dewar J."/>
            <person name="Goldberg J."/>
            <person name="Griggs A."/>
            <person name="Gujja S."/>
            <person name="Hansen M."/>
            <person name="Howarth C."/>
            <person name="Imamovic A."/>
            <person name="Ireland A."/>
            <person name="Larimer J."/>
            <person name="McCowan C."/>
            <person name="Murphy C."/>
            <person name="Pearson M."/>
            <person name="Poon T.W."/>
            <person name="Priest M."/>
            <person name="Roberts A."/>
            <person name="Saif S."/>
            <person name="Shea T."/>
            <person name="Sisk P."/>
            <person name="Sykes S."/>
            <person name="Wortman J."/>
            <person name="Nusbaum C."/>
            <person name="Birren B."/>
        </authorList>
    </citation>
    <scope>NUCLEOTIDE SEQUENCE [LARGE SCALE GENOMIC DNA]</scope>
    <source>
        <strain evidence="8">Epiroticus2</strain>
    </source>
</reference>
<keyword evidence="3 5" id="KW-0408">Iron</keyword>
<evidence type="ECO:0000313" key="7">
    <source>
        <dbReference type="EnsemblMetazoa" id="AEPI000545-PA"/>
    </source>
</evidence>
<dbReference type="GO" id="GO:0016020">
    <property type="term" value="C:membrane"/>
    <property type="evidence" value="ECO:0007669"/>
    <property type="project" value="TreeGrafter"/>
</dbReference>
<sequence>MPGEIIEYTLAEVALRNGKAGSPTWIVIRDVVYDVTQYMEDHPGGSELITEWAGKDGTKDFDDFGHSSDAMRLLKTMQVGVLVASDQAKNRKKHATASGPKEITEELSEEELLKKKRSKRRMFILCG</sequence>
<dbReference type="EnsemblMetazoa" id="AEPI000545-RA">
    <property type="protein sequence ID" value="AEPI000545-PA"/>
    <property type="gene ID" value="AEPI000545"/>
</dbReference>
<dbReference type="PANTHER" id="PTHR19359:SF95">
    <property type="entry name" value="CYTOCHROME B5 TYPE B"/>
    <property type="match status" value="1"/>
</dbReference>
<dbReference type="PRINTS" id="PR00363">
    <property type="entry name" value="CYTOCHROMEB5"/>
</dbReference>
<dbReference type="InterPro" id="IPR050668">
    <property type="entry name" value="Cytochrome_b5"/>
</dbReference>
<protein>
    <recommendedName>
        <fullName evidence="6">Cytochrome b5 heme-binding domain-containing protein</fullName>
    </recommendedName>
</protein>
<evidence type="ECO:0000256" key="3">
    <source>
        <dbReference type="ARBA" id="ARBA00023004"/>
    </source>
</evidence>
<evidence type="ECO:0000259" key="6">
    <source>
        <dbReference type="PROSITE" id="PS50255"/>
    </source>
</evidence>
<dbReference type="InterPro" id="IPR001199">
    <property type="entry name" value="Cyt_B5-like_heme/steroid-bd"/>
</dbReference>
<dbReference type="Gene3D" id="3.10.120.10">
    <property type="entry name" value="Cytochrome b5-like heme/steroid binding domain"/>
    <property type="match status" value="1"/>
</dbReference>
<dbReference type="VEuPathDB" id="VectorBase:AEPI000545"/>
<evidence type="ECO:0000313" key="8">
    <source>
        <dbReference type="Proteomes" id="UP000075885"/>
    </source>
</evidence>
<dbReference type="InterPro" id="IPR018506">
    <property type="entry name" value="Cyt_B5_heme-BS"/>
</dbReference>
<keyword evidence="8" id="KW-1185">Reference proteome</keyword>
<evidence type="ECO:0000256" key="1">
    <source>
        <dbReference type="ARBA" id="ARBA00022617"/>
    </source>
</evidence>
<dbReference type="PANTHER" id="PTHR19359">
    <property type="entry name" value="CYTOCHROME B5"/>
    <property type="match status" value="1"/>
</dbReference>
<accession>A0A182P0W3</accession>
<dbReference type="PROSITE" id="PS50255">
    <property type="entry name" value="CYTOCHROME_B5_2"/>
    <property type="match status" value="1"/>
</dbReference>
<dbReference type="Proteomes" id="UP000075885">
    <property type="component" value="Unassembled WGS sequence"/>
</dbReference>
<organism evidence="7 8">
    <name type="scientific">Anopheles epiroticus</name>
    <dbReference type="NCBI Taxonomy" id="199890"/>
    <lineage>
        <taxon>Eukaryota</taxon>
        <taxon>Metazoa</taxon>
        <taxon>Ecdysozoa</taxon>
        <taxon>Arthropoda</taxon>
        <taxon>Hexapoda</taxon>
        <taxon>Insecta</taxon>
        <taxon>Pterygota</taxon>
        <taxon>Neoptera</taxon>
        <taxon>Endopterygota</taxon>
        <taxon>Diptera</taxon>
        <taxon>Nematocera</taxon>
        <taxon>Culicoidea</taxon>
        <taxon>Culicidae</taxon>
        <taxon>Anophelinae</taxon>
        <taxon>Anopheles</taxon>
    </lineage>
</organism>
<dbReference type="PROSITE" id="PS00191">
    <property type="entry name" value="CYTOCHROME_B5_1"/>
    <property type="match status" value="1"/>
</dbReference>
<dbReference type="Pfam" id="PF00173">
    <property type="entry name" value="Cyt-b5"/>
    <property type="match status" value="1"/>
</dbReference>
<keyword evidence="1 5" id="KW-0349">Heme</keyword>
<dbReference type="SUPFAM" id="SSF55856">
    <property type="entry name" value="Cytochrome b5-like heme/steroid binding domain"/>
    <property type="match status" value="1"/>
</dbReference>
<dbReference type="InterPro" id="IPR036400">
    <property type="entry name" value="Cyt_B5-like_heme/steroid_sf"/>
</dbReference>
<dbReference type="GO" id="GO:0046872">
    <property type="term" value="F:metal ion binding"/>
    <property type="evidence" value="ECO:0007669"/>
    <property type="project" value="UniProtKB-UniRule"/>
</dbReference>
<proteinExistence type="inferred from homology"/>
<evidence type="ECO:0000256" key="5">
    <source>
        <dbReference type="RuleBase" id="RU362121"/>
    </source>
</evidence>
<dbReference type="AlphaFoldDB" id="A0A182P0W3"/>
<feature type="domain" description="Cytochrome b5 heme-binding" evidence="6">
    <location>
        <begin position="5"/>
        <end position="83"/>
    </location>
</feature>
<dbReference type="STRING" id="199890.A0A182P0W3"/>
<dbReference type="GO" id="GO:0020037">
    <property type="term" value="F:heme binding"/>
    <property type="evidence" value="ECO:0007669"/>
    <property type="project" value="UniProtKB-UniRule"/>
</dbReference>
<name>A0A182P0W3_9DIPT</name>
<reference evidence="7" key="2">
    <citation type="submission" date="2020-05" db="UniProtKB">
        <authorList>
            <consortium name="EnsemblMetazoa"/>
        </authorList>
    </citation>
    <scope>IDENTIFICATION</scope>
    <source>
        <strain evidence="7">Epiroticus2</strain>
    </source>
</reference>